<reference evidence="2 3" key="1">
    <citation type="submission" date="2019-10" db="EMBL/GenBank/DDBJ databases">
        <title>Glaciimonas soli sp. nov., a psychrophilic bacterium isolated from the forest soil of a high elevation mountain in Taiwan.</title>
        <authorList>
            <person name="Wang L.-T."/>
            <person name="Shieh W.Y."/>
        </authorList>
    </citation>
    <scope>NUCLEOTIDE SEQUENCE [LARGE SCALE GENOMIC DNA]</scope>
    <source>
        <strain evidence="2 3">GS1</strain>
    </source>
</reference>
<proteinExistence type="predicted"/>
<feature type="chain" id="PRO_5032289982" evidence="1">
    <location>
        <begin position="26"/>
        <end position="189"/>
    </location>
</feature>
<dbReference type="InterPro" id="IPR008914">
    <property type="entry name" value="PEBP"/>
</dbReference>
<dbReference type="NCBIfam" id="TIGR00481">
    <property type="entry name" value="YbhB/YbcL family Raf kinase inhibitor-like protein"/>
    <property type="match status" value="1"/>
</dbReference>
<dbReference type="OrthoDB" id="9770043at2"/>
<dbReference type="Pfam" id="PF01161">
    <property type="entry name" value="PBP"/>
    <property type="match status" value="1"/>
</dbReference>
<dbReference type="CDD" id="cd00865">
    <property type="entry name" value="PEBP_bact_arch"/>
    <property type="match status" value="1"/>
</dbReference>
<name>A0A843YUP8_9BURK</name>
<dbReference type="SUPFAM" id="SSF49777">
    <property type="entry name" value="PEBP-like"/>
    <property type="match status" value="1"/>
</dbReference>
<dbReference type="InterPro" id="IPR005247">
    <property type="entry name" value="YbhB_YbcL/LppC-like"/>
</dbReference>
<sequence length="189" mass="19613">MSLRQKVQAFAVFSASVLVAVPALSAGQFQVSSDDVKNGRLVNEQVLNGFGCNGGNVSPHIVWSGVPKGSKSLLVTIHDPDAPTDGLGWTHWVIANIPPTITELAKGISIDSSKLPAGAVQTNTDFGKAGYGGPCPPVGSAHRYIVTVNALKVEKLAVDANSTPALVAFMANGQSLGKASFTSLYQRAN</sequence>
<dbReference type="InterPro" id="IPR036610">
    <property type="entry name" value="PEBP-like_sf"/>
</dbReference>
<keyword evidence="1" id="KW-0732">Signal</keyword>
<dbReference type="PANTHER" id="PTHR30289">
    <property type="entry name" value="UNCHARACTERIZED PROTEIN YBCL-RELATED"/>
    <property type="match status" value="1"/>
</dbReference>
<dbReference type="PANTHER" id="PTHR30289:SF1">
    <property type="entry name" value="PEBP (PHOSPHATIDYLETHANOLAMINE-BINDING PROTEIN) FAMILY PROTEIN"/>
    <property type="match status" value="1"/>
</dbReference>
<dbReference type="Proteomes" id="UP000451565">
    <property type="component" value="Unassembled WGS sequence"/>
</dbReference>
<feature type="signal peptide" evidence="1">
    <location>
        <begin position="1"/>
        <end position="25"/>
    </location>
</feature>
<dbReference type="Gene3D" id="3.90.280.10">
    <property type="entry name" value="PEBP-like"/>
    <property type="match status" value="1"/>
</dbReference>
<evidence type="ECO:0000313" key="2">
    <source>
        <dbReference type="EMBL" id="MQR01031.1"/>
    </source>
</evidence>
<keyword evidence="3" id="KW-1185">Reference proteome</keyword>
<evidence type="ECO:0000256" key="1">
    <source>
        <dbReference type="SAM" id="SignalP"/>
    </source>
</evidence>
<accession>A0A843YUP8</accession>
<dbReference type="AlphaFoldDB" id="A0A843YUP8"/>
<organism evidence="2 3">
    <name type="scientific">Glaciimonas soli</name>
    <dbReference type="NCBI Taxonomy" id="2590999"/>
    <lineage>
        <taxon>Bacteria</taxon>
        <taxon>Pseudomonadati</taxon>
        <taxon>Pseudomonadota</taxon>
        <taxon>Betaproteobacteria</taxon>
        <taxon>Burkholderiales</taxon>
        <taxon>Oxalobacteraceae</taxon>
        <taxon>Glaciimonas</taxon>
    </lineage>
</organism>
<gene>
    <name evidence="2" type="ORF">GEV47_10090</name>
</gene>
<protein>
    <submittedName>
        <fullName evidence="2">YbhB/YbcL family Raf kinase inhibitor-like protein</fullName>
    </submittedName>
</protein>
<evidence type="ECO:0000313" key="3">
    <source>
        <dbReference type="Proteomes" id="UP000451565"/>
    </source>
</evidence>
<comment type="caution">
    <text evidence="2">The sequence shown here is derived from an EMBL/GenBank/DDBJ whole genome shotgun (WGS) entry which is preliminary data.</text>
</comment>
<dbReference type="EMBL" id="WINI01000004">
    <property type="protein sequence ID" value="MQR01031.1"/>
    <property type="molecule type" value="Genomic_DNA"/>
</dbReference>